<feature type="transmembrane region" description="Helical" evidence="6">
    <location>
        <begin position="307"/>
        <end position="323"/>
    </location>
</feature>
<evidence type="ECO:0000256" key="6">
    <source>
        <dbReference type="SAM" id="Phobius"/>
    </source>
</evidence>
<keyword evidence="4 6" id="KW-0472">Membrane</keyword>
<evidence type="ECO:0000256" key="5">
    <source>
        <dbReference type="SAM" id="MobiDB-lite"/>
    </source>
</evidence>
<name>A0ABU3PRE6_9ACTN</name>
<feature type="compositionally biased region" description="Basic and acidic residues" evidence="5">
    <location>
        <begin position="365"/>
        <end position="386"/>
    </location>
</feature>
<evidence type="ECO:0000256" key="3">
    <source>
        <dbReference type="ARBA" id="ARBA00022989"/>
    </source>
</evidence>
<dbReference type="RefSeq" id="WP_315730838.1">
    <property type="nucleotide sequence ID" value="NZ_JAVYII010000001.1"/>
</dbReference>
<keyword evidence="8" id="KW-1185">Reference proteome</keyword>
<evidence type="ECO:0000256" key="2">
    <source>
        <dbReference type="ARBA" id="ARBA00022692"/>
    </source>
</evidence>
<comment type="caution">
    <text evidence="7">The sequence shown here is derived from an EMBL/GenBank/DDBJ whole genome shotgun (WGS) entry which is preliminary data.</text>
</comment>
<organism evidence="7 8">
    <name type="scientific">Nocardioides imazamoxiresistens</name>
    <dbReference type="NCBI Taxonomy" id="3231893"/>
    <lineage>
        <taxon>Bacteria</taxon>
        <taxon>Bacillati</taxon>
        <taxon>Actinomycetota</taxon>
        <taxon>Actinomycetes</taxon>
        <taxon>Propionibacteriales</taxon>
        <taxon>Nocardioidaceae</taxon>
        <taxon>Nocardioides</taxon>
    </lineage>
</organism>
<evidence type="ECO:0000256" key="1">
    <source>
        <dbReference type="ARBA" id="ARBA00004141"/>
    </source>
</evidence>
<dbReference type="PANTHER" id="PTHR33514">
    <property type="entry name" value="PROTEIN ABCI12, CHLOROPLASTIC"/>
    <property type="match status" value="1"/>
</dbReference>
<feature type="transmembrane region" description="Helical" evidence="6">
    <location>
        <begin position="335"/>
        <end position="357"/>
    </location>
</feature>
<dbReference type="EMBL" id="JAVYII010000001">
    <property type="protein sequence ID" value="MDT9591804.1"/>
    <property type="molecule type" value="Genomic_DNA"/>
</dbReference>
<keyword evidence="2 6" id="KW-0812">Transmembrane</keyword>
<comment type="subcellular location">
    <subcellularLocation>
        <location evidence="1">Membrane</location>
        <topology evidence="1">Multi-pass membrane protein</topology>
    </subcellularLocation>
</comment>
<feature type="region of interest" description="Disordered" evidence="5">
    <location>
        <begin position="358"/>
        <end position="386"/>
    </location>
</feature>
<proteinExistence type="predicted"/>
<gene>
    <name evidence="7" type="ORF">RDV89_01900</name>
</gene>
<dbReference type="Pfam" id="PF02361">
    <property type="entry name" value="CbiQ"/>
    <property type="match status" value="1"/>
</dbReference>
<feature type="transmembrane region" description="Helical" evidence="6">
    <location>
        <begin position="154"/>
        <end position="177"/>
    </location>
</feature>
<feature type="transmembrane region" description="Helical" evidence="6">
    <location>
        <begin position="266"/>
        <end position="286"/>
    </location>
</feature>
<evidence type="ECO:0000313" key="7">
    <source>
        <dbReference type="EMBL" id="MDT9591804.1"/>
    </source>
</evidence>
<reference evidence="7 8" key="1">
    <citation type="submission" date="2023-08" db="EMBL/GenBank/DDBJ databases">
        <title>Nocardioides seae sp. nov., a bacterium isolated from a soil.</title>
        <authorList>
            <person name="Wang X."/>
        </authorList>
    </citation>
    <scope>NUCLEOTIDE SEQUENCE [LARGE SCALE GENOMIC DNA]</scope>
    <source>
        <strain evidence="7 8">YZH12</strain>
    </source>
</reference>
<sequence length="386" mass="41014">MTWRAGVARLPRELHPLAWWAWAVGLAAAASLTSNPYLQLLVVAVVCLVVLLRRSAHPWSRVFGLYLALGVVIVLTRVFFRVLVGGAYGTEVLLMLPEIPLPEWVRGIQILGPVTQEAVLGGLYDGLRLATIVICVGAANALANPKRLLASMPAALYEVGTALVVAVNVMPQLAAAVRRVRAAQRLRPAPRGRRRRLTSVRRVLVPVLEDALERSLSLAAGMDTRGYGRSGGQTRRQRWTAGGLQLAGLAGIAVGVYGVLDLTAPRWLALPMLAVGTALAFAGIAASGRRVGRTRYRPAPWRWPETVVTLAGVAVAVGVWLVGRSEPLVAQPSLLAPPLLTLGALAAPLVGLAALLAPPPPQTDARPDDRSDAAPHGRVELEEVDA</sequence>
<feature type="transmembrane region" description="Helical" evidence="6">
    <location>
        <begin position="20"/>
        <end position="51"/>
    </location>
</feature>
<feature type="transmembrane region" description="Helical" evidence="6">
    <location>
        <begin position="63"/>
        <end position="88"/>
    </location>
</feature>
<keyword evidence="3 6" id="KW-1133">Transmembrane helix</keyword>
<evidence type="ECO:0000256" key="4">
    <source>
        <dbReference type="ARBA" id="ARBA00023136"/>
    </source>
</evidence>
<feature type="transmembrane region" description="Helical" evidence="6">
    <location>
        <begin position="239"/>
        <end position="260"/>
    </location>
</feature>
<dbReference type="InterPro" id="IPR003339">
    <property type="entry name" value="ABC/ECF_trnsptr_transmembrane"/>
</dbReference>
<evidence type="ECO:0000313" key="8">
    <source>
        <dbReference type="Proteomes" id="UP001268542"/>
    </source>
</evidence>
<dbReference type="PANTHER" id="PTHR33514:SF15">
    <property type="entry name" value="COBALT TRANSPORT PROTEIN"/>
    <property type="match status" value="1"/>
</dbReference>
<protein>
    <submittedName>
        <fullName evidence="7">CbiQ family ECF transporter T component</fullName>
    </submittedName>
</protein>
<dbReference type="Proteomes" id="UP001268542">
    <property type="component" value="Unassembled WGS sequence"/>
</dbReference>
<accession>A0ABU3PRE6</accession>